<dbReference type="AlphaFoldDB" id="A0A518BU55"/>
<dbReference type="GO" id="GO:0030170">
    <property type="term" value="F:pyridoxal phosphate binding"/>
    <property type="evidence" value="ECO:0007669"/>
    <property type="project" value="TreeGrafter"/>
</dbReference>
<evidence type="ECO:0000313" key="6">
    <source>
        <dbReference type="Proteomes" id="UP000320386"/>
    </source>
</evidence>
<dbReference type="InterPro" id="IPR015422">
    <property type="entry name" value="PyrdxlP-dep_Trfase_small"/>
</dbReference>
<keyword evidence="6" id="KW-1185">Reference proteome</keyword>
<evidence type="ECO:0000256" key="4">
    <source>
        <dbReference type="RuleBase" id="RU004508"/>
    </source>
</evidence>
<dbReference type="PANTHER" id="PTHR30244">
    <property type="entry name" value="TRANSAMINASE"/>
    <property type="match status" value="1"/>
</dbReference>
<dbReference type="EC" id="2.6.1.87" evidence="5"/>
<feature type="active site" description="Proton acceptor" evidence="2">
    <location>
        <position position="188"/>
    </location>
</feature>
<proteinExistence type="inferred from homology"/>
<organism evidence="5 6">
    <name type="scientific">Mucisphaera calidilacus</name>
    <dbReference type="NCBI Taxonomy" id="2527982"/>
    <lineage>
        <taxon>Bacteria</taxon>
        <taxon>Pseudomonadati</taxon>
        <taxon>Planctomycetota</taxon>
        <taxon>Phycisphaerae</taxon>
        <taxon>Phycisphaerales</taxon>
        <taxon>Phycisphaeraceae</taxon>
        <taxon>Mucisphaera</taxon>
    </lineage>
</organism>
<dbReference type="PIRSF" id="PIRSF000390">
    <property type="entry name" value="PLP_StrS"/>
    <property type="match status" value="1"/>
</dbReference>
<evidence type="ECO:0000256" key="1">
    <source>
        <dbReference type="ARBA" id="ARBA00037999"/>
    </source>
</evidence>
<dbReference type="Pfam" id="PF01041">
    <property type="entry name" value="DegT_DnrJ_EryC1"/>
    <property type="match status" value="1"/>
</dbReference>
<dbReference type="CDD" id="cd00616">
    <property type="entry name" value="AHBA_syn"/>
    <property type="match status" value="1"/>
</dbReference>
<dbReference type="Gene3D" id="3.40.640.10">
    <property type="entry name" value="Type I PLP-dependent aspartate aminotransferase-like (Major domain)"/>
    <property type="match status" value="1"/>
</dbReference>
<dbReference type="Gene3D" id="3.90.1150.10">
    <property type="entry name" value="Aspartate Aminotransferase, domain 1"/>
    <property type="match status" value="1"/>
</dbReference>
<keyword evidence="3 4" id="KW-0663">Pyridoxal phosphate</keyword>
<dbReference type="InterPro" id="IPR015424">
    <property type="entry name" value="PyrdxlP-dep_Trfase"/>
</dbReference>
<name>A0A518BU55_9BACT</name>
<dbReference type="EMBL" id="CP036280">
    <property type="protein sequence ID" value="QDU70491.1"/>
    <property type="molecule type" value="Genomic_DNA"/>
</dbReference>
<gene>
    <name evidence="5" type="primary">arnB_1</name>
    <name evidence="5" type="ORF">Pan265_03190</name>
</gene>
<dbReference type="GO" id="GO:0099620">
    <property type="term" value="F:UDP-4-amino-4-deoxy-L-arabinose aminotransferase"/>
    <property type="evidence" value="ECO:0007669"/>
    <property type="project" value="UniProtKB-EC"/>
</dbReference>
<dbReference type="RefSeq" id="WP_236254560.1">
    <property type="nucleotide sequence ID" value="NZ_CP036280.1"/>
</dbReference>
<feature type="modified residue" description="N6-(pyridoxal phosphate)lysine" evidence="3">
    <location>
        <position position="188"/>
    </location>
</feature>
<comment type="similarity">
    <text evidence="1 4">Belongs to the DegT/DnrJ/EryC1 family.</text>
</comment>
<keyword evidence="5" id="KW-0808">Transferase</keyword>
<reference evidence="5 6" key="1">
    <citation type="submission" date="2019-02" db="EMBL/GenBank/DDBJ databases">
        <title>Deep-cultivation of Planctomycetes and their phenomic and genomic characterization uncovers novel biology.</title>
        <authorList>
            <person name="Wiegand S."/>
            <person name="Jogler M."/>
            <person name="Boedeker C."/>
            <person name="Pinto D."/>
            <person name="Vollmers J."/>
            <person name="Rivas-Marin E."/>
            <person name="Kohn T."/>
            <person name="Peeters S.H."/>
            <person name="Heuer A."/>
            <person name="Rast P."/>
            <person name="Oberbeckmann S."/>
            <person name="Bunk B."/>
            <person name="Jeske O."/>
            <person name="Meyerdierks A."/>
            <person name="Storesund J.E."/>
            <person name="Kallscheuer N."/>
            <person name="Luecker S."/>
            <person name="Lage O.M."/>
            <person name="Pohl T."/>
            <person name="Merkel B.J."/>
            <person name="Hornburger P."/>
            <person name="Mueller R.-W."/>
            <person name="Bruemmer F."/>
            <person name="Labrenz M."/>
            <person name="Spormann A.M."/>
            <person name="Op den Camp H."/>
            <person name="Overmann J."/>
            <person name="Amann R."/>
            <person name="Jetten M.S.M."/>
            <person name="Mascher T."/>
            <person name="Medema M.H."/>
            <person name="Devos D.P."/>
            <person name="Kaster A.-K."/>
            <person name="Ovreas L."/>
            <person name="Rohde M."/>
            <person name="Galperin M.Y."/>
            <person name="Jogler C."/>
        </authorList>
    </citation>
    <scope>NUCLEOTIDE SEQUENCE [LARGE SCALE GENOMIC DNA]</scope>
    <source>
        <strain evidence="5 6">Pan265</strain>
    </source>
</reference>
<dbReference type="InterPro" id="IPR000653">
    <property type="entry name" value="DegT/StrS_aminotransferase"/>
</dbReference>
<evidence type="ECO:0000313" key="5">
    <source>
        <dbReference type="EMBL" id="QDU70491.1"/>
    </source>
</evidence>
<dbReference type="GO" id="GO:0000271">
    <property type="term" value="P:polysaccharide biosynthetic process"/>
    <property type="evidence" value="ECO:0007669"/>
    <property type="project" value="TreeGrafter"/>
</dbReference>
<dbReference type="InterPro" id="IPR015421">
    <property type="entry name" value="PyrdxlP-dep_Trfase_major"/>
</dbReference>
<dbReference type="PANTHER" id="PTHR30244:SF34">
    <property type="entry name" value="DTDP-4-AMINO-4,6-DIDEOXYGALACTOSE TRANSAMINASE"/>
    <property type="match status" value="1"/>
</dbReference>
<dbReference type="Proteomes" id="UP000320386">
    <property type="component" value="Chromosome"/>
</dbReference>
<keyword evidence="5" id="KW-0032">Aminotransferase</keyword>
<dbReference type="KEGG" id="mcad:Pan265_03190"/>
<evidence type="ECO:0000256" key="2">
    <source>
        <dbReference type="PIRSR" id="PIRSR000390-1"/>
    </source>
</evidence>
<evidence type="ECO:0000256" key="3">
    <source>
        <dbReference type="PIRSR" id="PIRSR000390-2"/>
    </source>
</evidence>
<protein>
    <submittedName>
        <fullName evidence="5">UDP-4-amino-4-deoxy-L-arabinose--oxoglutarate aminotransferase</fullName>
        <ecNumber evidence="5">2.6.1.87</ecNumber>
    </submittedName>
</protein>
<accession>A0A518BU55</accession>
<sequence>MSGRYRVPEHPRGFICGEEEERAVLDAIRHGGSLSYAGPNLPAFEREFADYVGVDHAIAVANCTVGLFVAAQALRLGVGDEVIMTPQTFRATAAGLIIKGVRICFADIDDSLNLDPETIESLITERTKAVFVTHMHGNPADMPRILEIARARGLYVVEDAAHAPGATCDGVCVGGFGDLTVFSFHSLKNMSTGGEGGMITARDRSLADACRALRTMGVHGDLVSRETRGFGRYAKPDFYYNDHSGGAFDAYYRPGYELGMNMRLSDLQAAFGRVQLRRLDAMNATRARIAARYDDVVRDLPVFNRFEPRRGDRCVYHLYPLRLNTDVCGWSRDEVVRYLQEDRGIEMLLRYFPVHLSEYMQHAGYRLGACPVCERIYFEEMINLPISPNLTEEQIDWVCGSLVEVNRRAVSAGHLTR</sequence>
<dbReference type="SUPFAM" id="SSF53383">
    <property type="entry name" value="PLP-dependent transferases"/>
    <property type="match status" value="1"/>
</dbReference>